<dbReference type="KEGG" id="pef:A7E78_12490"/>
<proteinExistence type="predicted"/>
<evidence type="ECO:0000313" key="1">
    <source>
        <dbReference type="EMBL" id="APG28588.1"/>
    </source>
</evidence>
<organism evidence="1 2">
    <name type="scientific">Syntrophotalea acetylenivorans</name>
    <dbReference type="NCBI Taxonomy" id="1842532"/>
    <lineage>
        <taxon>Bacteria</taxon>
        <taxon>Pseudomonadati</taxon>
        <taxon>Thermodesulfobacteriota</taxon>
        <taxon>Desulfuromonadia</taxon>
        <taxon>Desulfuromonadales</taxon>
        <taxon>Syntrophotaleaceae</taxon>
        <taxon>Syntrophotalea</taxon>
    </lineage>
</organism>
<accession>A0A1L3GSE6</accession>
<dbReference type="Proteomes" id="UP000182517">
    <property type="component" value="Chromosome"/>
</dbReference>
<keyword evidence="2" id="KW-1185">Reference proteome</keyword>
<dbReference type="OrthoDB" id="9928625at2"/>
<gene>
    <name evidence="1" type="ORF">A7E78_12490</name>
</gene>
<name>A0A1L3GSE6_9BACT</name>
<protein>
    <submittedName>
        <fullName evidence="1">Uncharacterized protein</fullName>
    </submittedName>
</protein>
<dbReference type="AlphaFoldDB" id="A0A1L3GSE6"/>
<dbReference type="RefSeq" id="WP_072284614.1">
    <property type="nucleotide sequence ID" value="NZ_CP015519.1"/>
</dbReference>
<sequence>MTTTMISQERLAALEHLEEISRTIERRMSGPYHYPGYHDDIDMLFRKFKAAVHVLDRIEGREMPIGHLHAWQEMPPA</sequence>
<reference evidence="1 2" key="1">
    <citation type="journal article" date="2017" name="Genome Announc.">
        <title>Complete Genome Sequences of Two Acetylene-Fermenting Pelobacter acetylenicus Strains.</title>
        <authorList>
            <person name="Sutton J.M."/>
            <person name="Baesman S.M."/>
            <person name="Fierst J.L."/>
            <person name="Poret-Peterson A.T."/>
            <person name="Oremland R.S."/>
            <person name="Dunlap D.S."/>
            <person name="Akob D.M."/>
        </authorList>
    </citation>
    <scope>NUCLEOTIDE SEQUENCE [LARGE SCALE GENOMIC DNA]</scope>
    <source>
        <strain evidence="1 2">SFB93</strain>
    </source>
</reference>
<evidence type="ECO:0000313" key="2">
    <source>
        <dbReference type="Proteomes" id="UP000182517"/>
    </source>
</evidence>
<dbReference type="EMBL" id="CP015519">
    <property type="protein sequence ID" value="APG28588.1"/>
    <property type="molecule type" value="Genomic_DNA"/>
</dbReference>